<dbReference type="InterPro" id="IPR056024">
    <property type="entry name" value="DUF7605"/>
</dbReference>
<protein>
    <recommendedName>
        <fullName evidence="6">G domain-containing protein</fullName>
    </recommendedName>
</protein>
<dbReference type="Pfam" id="PF24564">
    <property type="entry name" value="DUF7605"/>
    <property type="match status" value="1"/>
</dbReference>
<organism evidence="4 5">
    <name type="scientific">Stachybotrys chartarum (strain CBS 109288 / IBT 7711)</name>
    <name type="common">Toxic black mold</name>
    <name type="synonym">Stilbospora chartarum</name>
    <dbReference type="NCBI Taxonomy" id="1280523"/>
    <lineage>
        <taxon>Eukaryota</taxon>
        <taxon>Fungi</taxon>
        <taxon>Dikarya</taxon>
        <taxon>Ascomycota</taxon>
        <taxon>Pezizomycotina</taxon>
        <taxon>Sordariomycetes</taxon>
        <taxon>Hypocreomycetidae</taxon>
        <taxon>Hypocreales</taxon>
        <taxon>Stachybotryaceae</taxon>
        <taxon>Stachybotrys</taxon>
    </lineage>
</organism>
<evidence type="ECO:0000313" key="4">
    <source>
        <dbReference type="EMBL" id="KEY66675.1"/>
    </source>
</evidence>
<feature type="compositionally biased region" description="Basic and acidic residues" evidence="1">
    <location>
        <begin position="47"/>
        <end position="56"/>
    </location>
</feature>
<feature type="compositionally biased region" description="Basic and acidic residues" evidence="1">
    <location>
        <begin position="86"/>
        <end position="99"/>
    </location>
</feature>
<sequence length="995" mass="111293">MPSCNPTVSQPGAAALKKGPHTRTRGSVVDPDTPFPSTELGNNPEQYGRHEEDRSSNNDGSSSPSTITTPSSPGSDGAPAEGDASSGDKRTISVSERFHNIRLETPPAFAMKEVLEATKAVERGSTTSSYLSPEPDGRRSASRASRSRSPRVKARRHEVADEEPPTDAFNNATFQGAFKTAKATMRSLQDALERTSLHRDPDSMMKSLHSEVEALASFTCPSTRTVGFVGDSGVGKSSLLNSLLDVKDLARASNSGAACTCVVTEYRYHDRDAFIVDAELFSESELQTQLRTMLKAYRYYHSHMSELEGEEKRDCEAKSKLAEDTFRTMFRDRLASDKGLLLDRSLKSTLATLMLWALDSRPTSFRGEKVCHTSQECSDLLQSLTSESSSKTEPTFWPYIRKIKVYLNAYILSKGLVLVDLPGLRDLNSARQNITERYVLECDEVFVVCNIGRATTDVGVKCVVDLSRQAQLSNVGIICTRSDDIVPEQAMRDWKGVRAKRIRKQLDSISDKETQIADLDAEMTEWNETGLDEMLEEEVMEYNRLNRCKWTIEWVAALFKLLGSTNANHRREKRLLKFELQQYLITNRNEDVIAALHKTYKDTFPDGIKAFCVSNSMYSQHRDKSRDESIPYLNLSGIIGVRRHCTAMVSHSQLRIAKRYMQSDIPALLSSLELWVQAGAGSAGAEEKKAIRDTLDALEKRLQKEWTGRKSYLNSIQQTMCKDFSDIIYGRQSLSDWSRVANRAAASWSGWHHATYSAFCRNYGDYSTPAAGYHNWNEEAIEGMVKDLTGPFQELGIEYKDLSDEVMSFVQDELDRMIDFIETELAQSPETMQVLVQAISSRESLIQSAIEDILEQHRRKIRTLRTDTLSGIRTSLIGRKMESAYENCNMEGGRGSDARRKSIIHSALGSASVFEDLILDCKAAWDVLAGELQTEVRAVVKTHLGDVKQVLDLVRSDNVALESERDQEFRGSVEKELGVAWASIRSVHGSIESSP</sequence>
<feature type="domain" description="Dynamin N-terminal" evidence="2">
    <location>
        <begin position="226"/>
        <end position="465"/>
    </location>
</feature>
<dbReference type="AlphaFoldDB" id="A0A084AMZ6"/>
<accession>A0A084AMZ6</accession>
<reference evidence="4 5" key="1">
    <citation type="journal article" date="2014" name="BMC Genomics">
        <title>Comparative genome sequencing reveals chemotype-specific gene clusters in the toxigenic black mold Stachybotrys.</title>
        <authorList>
            <person name="Semeiks J."/>
            <person name="Borek D."/>
            <person name="Otwinowski Z."/>
            <person name="Grishin N.V."/>
        </authorList>
    </citation>
    <scope>NUCLEOTIDE SEQUENCE [LARGE SCALE GENOMIC DNA]</scope>
    <source>
        <strain evidence="5">CBS 109288 / IBT 7711</strain>
    </source>
</reference>
<dbReference type="Gene3D" id="3.40.50.300">
    <property type="entry name" value="P-loop containing nucleotide triphosphate hydrolases"/>
    <property type="match status" value="2"/>
</dbReference>
<dbReference type="SUPFAM" id="SSF52540">
    <property type="entry name" value="P-loop containing nucleoside triphosphate hydrolases"/>
    <property type="match status" value="1"/>
</dbReference>
<evidence type="ECO:0000256" key="1">
    <source>
        <dbReference type="SAM" id="MobiDB-lite"/>
    </source>
</evidence>
<proteinExistence type="predicted"/>
<feature type="compositionally biased region" description="Low complexity" evidence="1">
    <location>
        <begin position="57"/>
        <end position="77"/>
    </location>
</feature>
<keyword evidence="5" id="KW-1185">Reference proteome</keyword>
<feature type="compositionally biased region" description="Basic residues" evidence="1">
    <location>
        <begin position="145"/>
        <end position="156"/>
    </location>
</feature>
<gene>
    <name evidence="4" type="ORF">S7711_01964</name>
</gene>
<feature type="compositionally biased region" description="Polar residues" evidence="1">
    <location>
        <begin position="35"/>
        <end position="45"/>
    </location>
</feature>
<feature type="region of interest" description="Disordered" evidence="1">
    <location>
        <begin position="1"/>
        <end position="99"/>
    </location>
</feature>
<feature type="domain" description="DUF7605" evidence="3">
    <location>
        <begin position="733"/>
        <end position="914"/>
    </location>
</feature>
<name>A0A084AMZ6_STACB</name>
<dbReference type="EMBL" id="KL648650">
    <property type="protein sequence ID" value="KEY66675.1"/>
    <property type="molecule type" value="Genomic_DNA"/>
</dbReference>
<feature type="region of interest" description="Disordered" evidence="1">
    <location>
        <begin position="120"/>
        <end position="169"/>
    </location>
</feature>
<dbReference type="Proteomes" id="UP000028045">
    <property type="component" value="Unassembled WGS sequence"/>
</dbReference>
<dbReference type="InterPro" id="IPR027417">
    <property type="entry name" value="P-loop_NTPase"/>
</dbReference>
<dbReference type="PANTHER" id="PTHR36681:SF3">
    <property type="entry name" value="NUCLEAR GTPASE, GERMINAL CENTER-ASSOCIATED, TANDEM DUPLICATE 3"/>
    <property type="match status" value="1"/>
</dbReference>
<evidence type="ECO:0008006" key="6">
    <source>
        <dbReference type="Google" id="ProtNLM"/>
    </source>
</evidence>
<evidence type="ECO:0000259" key="3">
    <source>
        <dbReference type="Pfam" id="PF24564"/>
    </source>
</evidence>
<dbReference type="HOGENOM" id="CLU_010389_0_0_1"/>
<evidence type="ECO:0000259" key="2">
    <source>
        <dbReference type="Pfam" id="PF00350"/>
    </source>
</evidence>
<dbReference type="Pfam" id="PF00350">
    <property type="entry name" value="Dynamin_N"/>
    <property type="match status" value="1"/>
</dbReference>
<dbReference type="InterPro" id="IPR045063">
    <property type="entry name" value="Dynamin_N"/>
</dbReference>
<feature type="compositionally biased region" description="Polar residues" evidence="1">
    <location>
        <begin position="1"/>
        <end position="10"/>
    </location>
</feature>
<evidence type="ECO:0000313" key="5">
    <source>
        <dbReference type="Proteomes" id="UP000028045"/>
    </source>
</evidence>
<dbReference type="OrthoDB" id="3598281at2759"/>
<dbReference type="PANTHER" id="PTHR36681">
    <property type="entry name" value="NUCLEAR GTPASE, GERMINAL CENTER-ASSOCIATED, TANDEM DUPLICATE 3"/>
    <property type="match status" value="1"/>
</dbReference>